<accession>A0ABS0DIE3</accession>
<gene>
    <name evidence="1" type="ORF">IU449_27205</name>
</gene>
<name>A0ABS0DIE3_9NOCA</name>
<dbReference type="Proteomes" id="UP000707731">
    <property type="component" value="Unassembled WGS sequence"/>
</dbReference>
<dbReference type="EMBL" id="JADLQN010000010">
    <property type="protein sequence ID" value="MBF6358189.1"/>
    <property type="molecule type" value="Genomic_DNA"/>
</dbReference>
<evidence type="ECO:0000313" key="2">
    <source>
        <dbReference type="Proteomes" id="UP000707731"/>
    </source>
</evidence>
<proteinExistence type="predicted"/>
<protein>
    <submittedName>
        <fullName evidence="1">Uncharacterized protein</fullName>
    </submittedName>
</protein>
<dbReference type="RefSeq" id="WP_195005027.1">
    <property type="nucleotide sequence ID" value="NZ_JADLQN010000010.1"/>
</dbReference>
<evidence type="ECO:0000313" key="1">
    <source>
        <dbReference type="EMBL" id="MBF6358189.1"/>
    </source>
</evidence>
<sequence length="81" mass="9104">MGFADEVAAFEKKRPPCGTGEWIATLDPRDATAFSSFLERGGTIVDLWRLAVKHGCEVGQTQFRRHCRRDCSCYPRREAAA</sequence>
<organism evidence="1 2">
    <name type="scientific">Nocardia higoensis</name>
    <dbReference type="NCBI Taxonomy" id="228599"/>
    <lineage>
        <taxon>Bacteria</taxon>
        <taxon>Bacillati</taxon>
        <taxon>Actinomycetota</taxon>
        <taxon>Actinomycetes</taxon>
        <taxon>Mycobacteriales</taxon>
        <taxon>Nocardiaceae</taxon>
        <taxon>Nocardia</taxon>
    </lineage>
</organism>
<keyword evidence="2" id="KW-1185">Reference proteome</keyword>
<comment type="caution">
    <text evidence="1">The sequence shown here is derived from an EMBL/GenBank/DDBJ whole genome shotgun (WGS) entry which is preliminary data.</text>
</comment>
<reference evidence="1 2" key="1">
    <citation type="submission" date="2020-10" db="EMBL/GenBank/DDBJ databases">
        <title>Identification of Nocardia species via Next-generation sequencing and recognition of intraspecies genetic diversity.</title>
        <authorList>
            <person name="Li P."/>
            <person name="Li P."/>
            <person name="Lu B."/>
        </authorList>
    </citation>
    <scope>NUCLEOTIDE SEQUENCE [LARGE SCALE GENOMIC DNA]</scope>
    <source>
        <strain evidence="1 2">BJ06-0143</strain>
    </source>
</reference>